<dbReference type="SMART" id="SM00530">
    <property type="entry name" value="HTH_XRE"/>
    <property type="match status" value="1"/>
</dbReference>
<dbReference type="Pfam" id="PF01381">
    <property type="entry name" value="HTH_3"/>
    <property type="match status" value="1"/>
</dbReference>
<dbReference type="InterPro" id="IPR001387">
    <property type="entry name" value="Cro/C1-type_HTH"/>
</dbReference>
<dbReference type="Gene3D" id="1.10.260.40">
    <property type="entry name" value="lambda repressor-like DNA-binding domains"/>
    <property type="match status" value="1"/>
</dbReference>
<dbReference type="Proteomes" id="UP000265768">
    <property type="component" value="Unassembled WGS sequence"/>
</dbReference>
<evidence type="ECO:0000313" key="2">
    <source>
        <dbReference type="EMBL" id="RJL31746.1"/>
    </source>
</evidence>
<dbReference type="GO" id="GO:0003677">
    <property type="term" value="F:DNA binding"/>
    <property type="evidence" value="ECO:0007669"/>
    <property type="project" value="InterPro"/>
</dbReference>
<reference evidence="2 3" key="1">
    <citation type="submission" date="2018-09" db="EMBL/GenBank/DDBJ databases">
        <title>YIM 75507 draft genome.</title>
        <authorList>
            <person name="Tang S."/>
            <person name="Feng Y."/>
        </authorList>
    </citation>
    <scope>NUCLEOTIDE SEQUENCE [LARGE SCALE GENOMIC DNA]</scope>
    <source>
        <strain evidence="2 3">YIM 75507</strain>
    </source>
</reference>
<dbReference type="RefSeq" id="WP_119927773.1">
    <property type="nucleotide sequence ID" value="NZ_QZEY01000006.1"/>
</dbReference>
<keyword evidence="3" id="KW-1185">Reference proteome</keyword>
<organism evidence="2 3">
    <name type="scientific">Bailinhaonella thermotolerans</name>
    <dbReference type="NCBI Taxonomy" id="1070861"/>
    <lineage>
        <taxon>Bacteria</taxon>
        <taxon>Bacillati</taxon>
        <taxon>Actinomycetota</taxon>
        <taxon>Actinomycetes</taxon>
        <taxon>Streptosporangiales</taxon>
        <taxon>Streptosporangiaceae</taxon>
        <taxon>Bailinhaonella</taxon>
    </lineage>
</organism>
<protein>
    <submittedName>
        <fullName evidence="2">XRE family transcriptional regulator</fullName>
    </submittedName>
</protein>
<dbReference type="AlphaFoldDB" id="A0A3A4APY4"/>
<accession>A0A3A4APY4</accession>
<dbReference type="OrthoDB" id="3210663at2"/>
<comment type="caution">
    <text evidence="2">The sequence shown here is derived from an EMBL/GenBank/DDBJ whole genome shotgun (WGS) entry which is preliminary data.</text>
</comment>
<dbReference type="EMBL" id="QZEY01000006">
    <property type="protein sequence ID" value="RJL31746.1"/>
    <property type="molecule type" value="Genomic_DNA"/>
</dbReference>
<proteinExistence type="predicted"/>
<feature type="domain" description="HTH cro/C1-type" evidence="1">
    <location>
        <begin position="14"/>
        <end position="67"/>
    </location>
</feature>
<evidence type="ECO:0000259" key="1">
    <source>
        <dbReference type="PROSITE" id="PS50943"/>
    </source>
</evidence>
<evidence type="ECO:0000313" key="3">
    <source>
        <dbReference type="Proteomes" id="UP000265768"/>
    </source>
</evidence>
<dbReference type="PROSITE" id="PS50943">
    <property type="entry name" value="HTH_CROC1"/>
    <property type="match status" value="1"/>
</dbReference>
<sequence length="412" mass="44820">MHDVNTSGEPGDRLRELRRRRGLTQERLAEMAGLSVQCIKKIEQGGSARMETYRQIANTLGVTTVWFVAPGSPEPVPETGDVALLSDMRAAIAPPVGLSGTPMYGTADGDDVALPRLAGAVSAIAMAYHGNKYDHLAQVLPALIRSAGYHVARFDGGEEHRQAVRLRGDLLGLAGRYLIQVRAHDLALTALQQSVRDALEIGDMPLAASGVGSQAWAMMRQGRFAEVERLCVQAAQQIEPRMSQATAGELSAWGWLLLRAAAAAVRNNRTAEARELLTLADTAGTRMEREQQDLEGHKTFGPISVALMRAETEMIAGEPGRALEVMANLPRGIGRPSTSTWNRGQLEKAQALVDVGDADQATEVLASLKAKAPEWLRYQQRARDIADDILRARTRLPTAEQREIADFLRVKQ</sequence>
<dbReference type="CDD" id="cd00093">
    <property type="entry name" value="HTH_XRE"/>
    <property type="match status" value="1"/>
</dbReference>
<dbReference type="InterPro" id="IPR010982">
    <property type="entry name" value="Lambda_DNA-bd_dom_sf"/>
</dbReference>
<dbReference type="SUPFAM" id="SSF47413">
    <property type="entry name" value="lambda repressor-like DNA-binding domains"/>
    <property type="match status" value="1"/>
</dbReference>
<name>A0A3A4APY4_9ACTN</name>
<gene>
    <name evidence="2" type="ORF">D5H75_18800</name>
</gene>